<evidence type="ECO:0000313" key="1">
    <source>
        <dbReference type="EMBL" id="BFO19808.1"/>
    </source>
</evidence>
<organism evidence="1">
    <name type="scientific">Streptomyces haneummycinicus</name>
    <dbReference type="NCBI Taxonomy" id="3074435"/>
    <lineage>
        <taxon>Bacteria</taxon>
        <taxon>Bacillati</taxon>
        <taxon>Actinomycetota</taxon>
        <taxon>Actinomycetes</taxon>
        <taxon>Kitasatosporales</taxon>
        <taxon>Streptomycetaceae</taxon>
        <taxon>Streptomyces</taxon>
    </lineage>
</organism>
<proteinExistence type="predicted"/>
<dbReference type="AlphaFoldDB" id="A0AAT9HR41"/>
<gene>
    <name evidence="1" type="ORF">SHKM778_61960</name>
</gene>
<accession>A0AAT9HR41</accession>
<name>A0AAT9HR41_9ACTN</name>
<protein>
    <submittedName>
        <fullName evidence="1">Uncharacterized protein</fullName>
    </submittedName>
</protein>
<dbReference type="EMBL" id="AP035768">
    <property type="protein sequence ID" value="BFO19808.1"/>
    <property type="molecule type" value="Genomic_DNA"/>
</dbReference>
<sequence>MHADAEADGEAGRGELLEDLEIDLVRLVAAAVLGVVGEAEEAGLGEQGEQLAGKRSAASSSAAFGAISCCAMSRTSEIRSRASSVGSCRSTGCGARSGMATLSSLFGHIGVRLGWRRPRRGRIGALPMLAVPGLGSC</sequence>
<reference evidence="1" key="1">
    <citation type="submission" date="2024-06" db="EMBL/GenBank/DDBJ databases">
        <authorList>
            <consortium name="consrtm"/>
            <person name="Uemura M."/>
            <person name="Terahara T."/>
        </authorList>
    </citation>
    <scope>NUCLEOTIDE SEQUENCE</scope>
    <source>
        <strain evidence="1">KM77-8</strain>
    </source>
</reference>
<reference evidence="1" key="2">
    <citation type="submission" date="2024-07" db="EMBL/GenBank/DDBJ databases">
        <title>Streptomyces haneummycinica sp. nov., a new antibiotic-producing actinobacterium isolated from marine sediment.</title>
        <authorList>
            <person name="Uemura M."/>
            <person name="Hamada M."/>
            <person name="Hirano S."/>
            <person name="Kobayashi K."/>
            <person name="Ohshiro T."/>
            <person name="Kobayashi T."/>
            <person name="Terahara T."/>
        </authorList>
    </citation>
    <scope>NUCLEOTIDE SEQUENCE</scope>
    <source>
        <strain evidence="1">KM77-8</strain>
    </source>
</reference>